<dbReference type="CDD" id="cd16936">
    <property type="entry name" value="HATPase_RsbW-like"/>
    <property type="match status" value="1"/>
</dbReference>
<dbReference type="EMBL" id="CP026304">
    <property type="protein sequence ID" value="AVZ77568.1"/>
    <property type="molecule type" value="Genomic_DNA"/>
</dbReference>
<keyword evidence="4" id="KW-0547">Nucleotide-binding</keyword>
<dbReference type="Proteomes" id="UP000244201">
    <property type="component" value="Chromosome"/>
</dbReference>
<dbReference type="InterPro" id="IPR050267">
    <property type="entry name" value="Anti-sigma-factor_SerPK"/>
</dbReference>
<dbReference type="KEGG" id="slk:SLUN_20985"/>
<dbReference type="SUPFAM" id="SSF55874">
    <property type="entry name" value="ATPase domain of HSP90 chaperone/DNA topoisomerase II/histidine kinase"/>
    <property type="match status" value="1"/>
</dbReference>
<dbReference type="PANTHER" id="PTHR35526">
    <property type="entry name" value="ANTI-SIGMA-F FACTOR RSBW-RELATED"/>
    <property type="match status" value="1"/>
</dbReference>
<dbReference type="Pfam" id="PF13581">
    <property type="entry name" value="HATPase_c_2"/>
    <property type="match status" value="1"/>
</dbReference>
<gene>
    <name evidence="4" type="ORF">SLUN_20985</name>
</gene>
<evidence type="ECO:0000313" key="5">
    <source>
        <dbReference type="Proteomes" id="UP000244201"/>
    </source>
</evidence>
<keyword evidence="1" id="KW-0808">Transferase</keyword>
<reference evidence="4 5" key="1">
    <citation type="submission" date="2018-01" db="EMBL/GenBank/DDBJ databases">
        <title>Complete genome sequence of Streptomyces lunaelactis MM109T, a Ferroverdin A producer isolated from cave moonmilk deposits.</title>
        <authorList>
            <person name="Naome A."/>
            <person name="Martinet L."/>
            <person name="Maciejewska M."/>
            <person name="Anderssen S."/>
            <person name="Adam D."/>
            <person name="Tenconi E."/>
            <person name="Deflandre B."/>
            <person name="Arguelles-Arias A."/>
            <person name="Calusinska M."/>
            <person name="Copieters W."/>
            <person name="Karim L."/>
            <person name="Hanikenne M."/>
            <person name="Baurain D."/>
            <person name="van Wezel G."/>
            <person name="Smargiasso N."/>
            <person name="de Pauw E."/>
            <person name="Delfosse P."/>
            <person name="Rigali S."/>
        </authorList>
    </citation>
    <scope>NUCLEOTIDE SEQUENCE [LARGE SCALE GENOMIC DNA]</scope>
    <source>
        <strain evidence="4 5">MM109</strain>
    </source>
</reference>
<sequence>MPTSDIDVDLPARTEHICPLPHIPESVSAVRRRARTVLAYWALPTETADDALLVISELITNAIAHALPPAVLRLSMLVVGGRRGLRIEVTDAGPLPRPRPSPDSPHSAEYEEHGRGTGIIAALSVRHGVSHHLHRVTRWADLHVASGHTGCAAAASP</sequence>
<dbReference type="InterPro" id="IPR003594">
    <property type="entry name" value="HATPase_dom"/>
</dbReference>
<keyword evidence="1" id="KW-0723">Serine/threonine-protein kinase</keyword>
<dbReference type="PANTHER" id="PTHR35526:SF3">
    <property type="entry name" value="ANTI-SIGMA-F FACTOR RSBW"/>
    <property type="match status" value="1"/>
</dbReference>
<name>A0A2R4TEL4_9ACTN</name>
<evidence type="ECO:0000259" key="3">
    <source>
        <dbReference type="Pfam" id="PF13581"/>
    </source>
</evidence>
<evidence type="ECO:0000256" key="2">
    <source>
        <dbReference type="SAM" id="MobiDB-lite"/>
    </source>
</evidence>
<organism evidence="4 5">
    <name type="scientific">Streptomyces lunaelactis</name>
    <dbReference type="NCBI Taxonomy" id="1535768"/>
    <lineage>
        <taxon>Bacteria</taxon>
        <taxon>Bacillati</taxon>
        <taxon>Actinomycetota</taxon>
        <taxon>Actinomycetes</taxon>
        <taxon>Kitasatosporales</taxon>
        <taxon>Streptomycetaceae</taxon>
        <taxon>Streptomyces</taxon>
    </lineage>
</organism>
<dbReference type="GO" id="GO:0004674">
    <property type="term" value="F:protein serine/threonine kinase activity"/>
    <property type="evidence" value="ECO:0007669"/>
    <property type="project" value="UniProtKB-KW"/>
</dbReference>
<dbReference type="InterPro" id="IPR036890">
    <property type="entry name" value="HATPase_C_sf"/>
</dbReference>
<dbReference type="OrthoDB" id="3872918at2"/>
<protein>
    <submittedName>
        <fullName evidence="4">ATP-binding protein</fullName>
    </submittedName>
</protein>
<feature type="region of interest" description="Disordered" evidence="2">
    <location>
        <begin position="90"/>
        <end position="113"/>
    </location>
</feature>
<keyword evidence="4" id="KW-0067">ATP-binding</keyword>
<dbReference type="AlphaFoldDB" id="A0A2R4TEL4"/>
<evidence type="ECO:0000256" key="1">
    <source>
        <dbReference type="ARBA" id="ARBA00022527"/>
    </source>
</evidence>
<proteinExistence type="predicted"/>
<accession>A0A2R4TEL4</accession>
<dbReference type="Gene3D" id="3.30.565.10">
    <property type="entry name" value="Histidine kinase-like ATPase, C-terminal domain"/>
    <property type="match status" value="1"/>
</dbReference>
<evidence type="ECO:0000313" key="4">
    <source>
        <dbReference type="EMBL" id="AVZ77568.1"/>
    </source>
</evidence>
<feature type="domain" description="Histidine kinase/HSP90-like ATPase" evidence="3">
    <location>
        <begin position="23"/>
        <end position="126"/>
    </location>
</feature>
<keyword evidence="1" id="KW-0418">Kinase</keyword>
<keyword evidence="5" id="KW-1185">Reference proteome</keyword>
<dbReference type="GO" id="GO:0005524">
    <property type="term" value="F:ATP binding"/>
    <property type="evidence" value="ECO:0007669"/>
    <property type="project" value="UniProtKB-KW"/>
</dbReference>